<feature type="region of interest" description="Disordered" evidence="1">
    <location>
        <begin position="499"/>
        <end position="568"/>
    </location>
</feature>
<reference evidence="3" key="1">
    <citation type="submission" date="2022-11" db="UniProtKB">
        <authorList>
            <consortium name="WormBaseParasite"/>
        </authorList>
    </citation>
    <scope>IDENTIFICATION</scope>
</reference>
<organism evidence="2 3">
    <name type="scientific">Acrobeloides nanus</name>
    <dbReference type="NCBI Taxonomy" id="290746"/>
    <lineage>
        <taxon>Eukaryota</taxon>
        <taxon>Metazoa</taxon>
        <taxon>Ecdysozoa</taxon>
        <taxon>Nematoda</taxon>
        <taxon>Chromadorea</taxon>
        <taxon>Rhabditida</taxon>
        <taxon>Tylenchina</taxon>
        <taxon>Cephalobomorpha</taxon>
        <taxon>Cephaloboidea</taxon>
        <taxon>Cephalobidae</taxon>
        <taxon>Acrobeloides</taxon>
    </lineage>
</organism>
<name>A0A914D4D5_9BILA</name>
<evidence type="ECO:0000313" key="2">
    <source>
        <dbReference type="Proteomes" id="UP000887540"/>
    </source>
</evidence>
<feature type="region of interest" description="Disordered" evidence="1">
    <location>
        <begin position="306"/>
        <end position="329"/>
    </location>
</feature>
<keyword evidence="2" id="KW-1185">Reference proteome</keyword>
<evidence type="ECO:0000256" key="1">
    <source>
        <dbReference type="SAM" id="MobiDB-lite"/>
    </source>
</evidence>
<dbReference type="AlphaFoldDB" id="A0A914D4D5"/>
<feature type="compositionally biased region" description="Low complexity" evidence="1">
    <location>
        <begin position="549"/>
        <end position="563"/>
    </location>
</feature>
<dbReference type="Proteomes" id="UP000887540">
    <property type="component" value="Unplaced"/>
</dbReference>
<feature type="compositionally biased region" description="Polar residues" evidence="1">
    <location>
        <begin position="499"/>
        <end position="509"/>
    </location>
</feature>
<accession>A0A914D4D5</accession>
<protein>
    <submittedName>
        <fullName evidence="3">Uncharacterized protein</fullName>
    </submittedName>
</protein>
<feature type="compositionally biased region" description="Low complexity" evidence="1">
    <location>
        <begin position="443"/>
        <end position="459"/>
    </location>
</feature>
<feature type="compositionally biased region" description="Basic residues" evidence="1">
    <location>
        <begin position="430"/>
        <end position="442"/>
    </location>
</feature>
<proteinExistence type="predicted"/>
<evidence type="ECO:0000313" key="3">
    <source>
        <dbReference type="WBParaSite" id="ACRNAN_scaffold1873.g15074.t1"/>
    </source>
</evidence>
<feature type="compositionally biased region" description="Basic and acidic residues" evidence="1">
    <location>
        <begin position="514"/>
        <end position="542"/>
    </location>
</feature>
<dbReference type="WBParaSite" id="ACRNAN_scaffold1873.g15074.t1">
    <property type="protein sequence ID" value="ACRNAN_scaffold1873.g15074.t1"/>
    <property type="gene ID" value="ACRNAN_scaffold1873.g15074"/>
</dbReference>
<feature type="region of interest" description="Disordered" evidence="1">
    <location>
        <begin position="428"/>
        <end position="459"/>
    </location>
</feature>
<sequence>MNDLSFYLHESDVNSLTQKDELNFSRLVLIVLKITYRDLLALSKRQGKPEEEPKLAEKYSWLKSQEDLEKSQEILENWIESAEESDIQYLLTFLNFLQENNSQSEKFLPPLTSESLEKWKATFLGGISMNLVQHKNLDEPCLEWIWDGSRKMKIEPEDLMKIRFLAENFSSLSLHDPSLIQISLRIKAEDLCETSSETISSSFDDFMQNYTVPKMEPITSLRESLRDSIKRLTEMEKNTYTSGSERLKIRPISREALRNFDSMMEKYNQQDIESELKKEQEFLQSIPYSSTSRALLEDLGPIHRIPIENEPFPRTSTPKTFPRRMENHHERSTNLDRYGYLYDMPSTSKAAGYEPYQRISSPITFPRTREDSYGRSRHHVWDEGPSISETPELVPEVDLREELTQIGTKLSEIRQYLDQTTRNLKEKPKFVKKSLARQKRSARSWASSSSGLSSASSNMSIMSPMSSIVESRDVEQGHEGLRNGQKHLDTILDNRSIASKQENIHSQEVSKSQKSHEIEKKHSKSDKKLQQHKSVQDLHRESYSSQEESPLPSSFSRSPPRSRISSRRTQNFLQDLEPLPLPSLPQLEKLDLGLLSPEVKPKMAWKELSLYESETSKRDSAYTSTERSTEKGYNDWTKKGQEYIKTPEFKFPNWLKLIPPSDKNSSSKLLELRLYDNKQDNSTKPNQSNSYNQYNHIMPRVKSDRGFLVSSKEPVEQPSPQQQKVHFVTDMTEEQIQDLLKLCNA</sequence>